<dbReference type="CDD" id="cd14251">
    <property type="entry name" value="PL-6"/>
    <property type="match status" value="1"/>
</dbReference>
<feature type="chain" id="PRO_5047450636" evidence="2">
    <location>
        <begin position="28"/>
        <end position="839"/>
    </location>
</feature>
<evidence type="ECO:0000256" key="2">
    <source>
        <dbReference type="SAM" id="SignalP"/>
    </source>
</evidence>
<feature type="region of interest" description="Disordered" evidence="1">
    <location>
        <begin position="802"/>
        <end position="839"/>
    </location>
</feature>
<dbReference type="Pfam" id="PF14592">
    <property type="entry name" value="Chondroitinas_B"/>
    <property type="match status" value="1"/>
</dbReference>
<evidence type="ECO:0000313" key="4">
    <source>
        <dbReference type="EMBL" id="MCQ3829991.1"/>
    </source>
</evidence>
<dbReference type="Gene3D" id="2.60.120.260">
    <property type="entry name" value="Galactose-binding domain-like"/>
    <property type="match status" value="2"/>
</dbReference>
<dbReference type="InterPro" id="IPR011050">
    <property type="entry name" value="Pectin_lyase_fold/virulence"/>
</dbReference>
<dbReference type="Proteomes" id="UP001205566">
    <property type="component" value="Unassembled WGS sequence"/>
</dbReference>
<dbReference type="InterPro" id="IPR000421">
    <property type="entry name" value="FA58C"/>
</dbReference>
<evidence type="ECO:0000256" key="1">
    <source>
        <dbReference type="SAM" id="MobiDB-lite"/>
    </source>
</evidence>
<dbReference type="EMBL" id="JACASI010000030">
    <property type="protein sequence ID" value="MCQ3829991.1"/>
    <property type="molecule type" value="Genomic_DNA"/>
</dbReference>
<protein>
    <submittedName>
        <fullName evidence="4">Discoidin domain-containing protein</fullName>
    </submittedName>
</protein>
<accession>A0ABT1P1J0</accession>
<evidence type="ECO:0000313" key="5">
    <source>
        <dbReference type="Proteomes" id="UP001205566"/>
    </source>
</evidence>
<dbReference type="InterPro" id="IPR012334">
    <property type="entry name" value="Pectin_lyas_fold"/>
</dbReference>
<keyword evidence="2" id="KW-0732">Signal</keyword>
<dbReference type="SUPFAM" id="SSF49785">
    <property type="entry name" value="Galactose-binding domain-like"/>
    <property type="match status" value="2"/>
</dbReference>
<evidence type="ECO:0000259" key="3">
    <source>
        <dbReference type="PROSITE" id="PS50022"/>
    </source>
</evidence>
<dbReference type="InterPro" id="IPR039513">
    <property type="entry name" value="PL-6"/>
</dbReference>
<dbReference type="Pfam" id="PF00754">
    <property type="entry name" value="F5_F8_type_C"/>
    <property type="match status" value="2"/>
</dbReference>
<dbReference type="InterPro" id="IPR008979">
    <property type="entry name" value="Galactose-bd-like_sf"/>
</dbReference>
<organism evidence="4 5">
    <name type="scientific">Microbulbifer elongatus</name>
    <dbReference type="NCBI Taxonomy" id="86173"/>
    <lineage>
        <taxon>Bacteria</taxon>
        <taxon>Pseudomonadati</taxon>
        <taxon>Pseudomonadota</taxon>
        <taxon>Gammaproteobacteria</taxon>
        <taxon>Cellvibrionales</taxon>
        <taxon>Microbulbiferaceae</taxon>
        <taxon>Microbulbifer</taxon>
    </lineage>
</organism>
<feature type="compositionally biased region" description="Low complexity" evidence="1">
    <location>
        <begin position="308"/>
        <end position="343"/>
    </location>
</feature>
<feature type="domain" description="F5/8 type C" evidence="3">
    <location>
        <begin position="157"/>
        <end position="297"/>
    </location>
</feature>
<dbReference type="PROSITE" id="PS50022">
    <property type="entry name" value="FA58C_3"/>
    <property type="match status" value="2"/>
</dbReference>
<feature type="signal peptide" evidence="2">
    <location>
        <begin position="1"/>
        <end position="27"/>
    </location>
</feature>
<keyword evidence="5" id="KW-1185">Reference proteome</keyword>
<reference evidence="4" key="1">
    <citation type="thesis" date="2020" institute="Technische Universitat Dresden" country="Dresden, Germany">
        <title>The Agarolytic System of Microbulbifer elongatus PORT2, Isolated from Batu Karas, Pangandaran West Java Indonesia.</title>
        <authorList>
            <person name="Anggraeni S.R."/>
        </authorList>
    </citation>
    <scope>NUCLEOTIDE SEQUENCE</scope>
    <source>
        <strain evidence="4">PORT2</strain>
    </source>
</reference>
<dbReference type="SUPFAM" id="SSF51126">
    <property type="entry name" value="Pectin lyase-like"/>
    <property type="match status" value="1"/>
</dbReference>
<dbReference type="Gene3D" id="2.160.20.10">
    <property type="entry name" value="Single-stranded right-handed beta-helix, Pectin lyase-like"/>
    <property type="match status" value="1"/>
</dbReference>
<dbReference type="SMART" id="SM00710">
    <property type="entry name" value="PbH1"/>
    <property type="match status" value="5"/>
</dbReference>
<comment type="caution">
    <text evidence="4">The sequence shown here is derived from an EMBL/GenBank/DDBJ whole genome shotgun (WGS) entry which is preliminary data.</text>
</comment>
<name>A0ABT1P1J0_9GAMM</name>
<dbReference type="InterPro" id="IPR006626">
    <property type="entry name" value="PbH1"/>
</dbReference>
<proteinExistence type="predicted"/>
<gene>
    <name evidence="4" type="ORF">HXX02_11085</name>
</gene>
<sequence>MFNRQKLWLSAIATPVLGLTIASSATALDPLSVSASADDGNLPEYTLDKDLGTRWSAQGDGQWITYDLGALTSLDSIGIAFYKGDARQTYFSVYLSDDNASWNLIVDTVSSGQSTEPESFNLGSAYARYVKIVGGGNTSNDWNSLTEVEFVEAESGGSDPGDGEPEPTPELLEVSAVSASDHDGNVPENTIDGHLSTRWSANGSDAWIEYDLGQESTLTELLLAFYKGDQRTATFDVTVSNDRNNWFTAWSGVQPVSTTDLQPIDIAEVDSRYLRIVGYGNSANSWNSITEVELVGIHNDGGSGSSGGSSSSSSSSSSGSGSGNSTSSSSSSSGGSASSSSSGGSSGGGLPHSELNSVPEIHCTQYVSTPSELEAATGWNMTAGTTVCLTDGTYNDVELSMGGIGSESAPITVAAQNPGKVIFGGEAQVRMGGEYLVLQGITFKNGNSSSSDLIQTRGSGSAPCHHCRMTELAIIDWDHGFDGSNKWLNIYGTNNRIDHSWFSGKINRGPLLLINREESDADPDRAQIDHNYFGNRPPLDGKEFPDASDNELEAVRIGDSATHTISSYSRVEYNYFEDIQGEAEIISNKAGHNVIQHNTIRHSYGSITTRHGTSATIAHNFIFGDGYPLSAGIRIVDDGHVVVNNYIEDCNFANTTHHGGIVMMGADGNDTNGYQQFENVMIAHNTIVDCVNSLNIDGGKKSRNPESVTLVNNVIANAVGPVLVQSTDGMPVDSVIDGNYFHGEAYSDSDLSNVNGITFVDVQLSRDSSGVYRPSSNSPAVDGGVYSFATQENFPFIDVDMDGQPRDSLPDAGADETSSAAITIRPLTGDDVGPMNYRP</sequence>
<feature type="domain" description="F5/8 type C" evidence="3">
    <location>
        <begin position="12"/>
        <end position="153"/>
    </location>
</feature>
<dbReference type="RefSeq" id="WP_255874993.1">
    <property type="nucleotide sequence ID" value="NZ_JACASI010000030.1"/>
</dbReference>
<feature type="region of interest" description="Disordered" evidence="1">
    <location>
        <begin position="300"/>
        <end position="356"/>
    </location>
</feature>